<reference evidence="1" key="2">
    <citation type="journal article" date="2011" name="Microb. Ecol.">
        <title>Taxonomic and Functional Metagenomic Profiling of the Microbial Community in the Anoxic Sediment of a Sub-saline Shallow Lake (Laguna de Carrizo, Central Spain).</title>
        <authorList>
            <person name="Ferrer M."/>
            <person name="Guazzaroni M.E."/>
            <person name="Richter M."/>
            <person name="Garcia-Salamanca A."/>
            <person name="Yarza P."/>
            <person name="Suarez-Suarez A."/>
            <person name="Solano J."/>
            <person name="Alcaide M."/>
            <person name="van Dillewijn P."/>
            <person name="Molina-Henares M.A."/>
            <person name="Lopez-Cortes N."/>
            <person name="Al-Ramahi Y."/>
            <person name="Guerrero C."/>
            <person name="Acosta A."/>
            <person name="de Eugenio L.I."/>
            <person name="Martinez V."/>
            <person name="Marques S."/>
            <person name="Rojo F."/>
            <person name="Santero E."/>
            <person name="Genilloud O."/>
            <person name="Perez-Perez J."/>
            <person name="Rossello-Mora R."/>
            <person name="Ramos J.L."/>
        </authorList>
    </citation>
    <scope>NUCLEOTIDE SEQUENCE</scope>
</reference>
<protein>
    <submittedName>
        <fullName evidence="1">Acetyltransferase</fullName>
    </submittedName>
</protein>
<reference evidence="1" key="1">
    <citation type="submission" date="2010-07" db="EMBL/GenBank/DDBJ databases">
        <authorList>
            <consortium name="CONSOLIDER consortium CSD2007-00005"/>
            <person name="Guazzaroni M.-E."/>
            <person name="Richter M."/>
            <person name="Garcia-Salamanca A."/>
            <person name="Yarza P."/>
            <person name="Ferrer M."/>
        </authorList>
    </citation>
    <scope>NUCLEOTIDE SEQUENCE</scope>
</reference>
<dbReference type="InterPro" id="IPR016181">
    <property type="entry name" value="Acyl_CoA_acyltransferase"/>
</dbReference>
<comment type="caution">
    <text evidence="1">The sequence shown here is derived from an EMBL/GenBank/DDBJ whole genome shotgun (WGS) entry which is preliminary data.</text>
</comment>
<dbReference type="SUPFAM" id="SSF55729">
    <property type="entry name" value="Acyl-CoA N-acyltransferases (Nat)"/>
    <property type="match status" value="1"/>
</dbReference>
<accession>D9PL61</accession>
<dbReference type="Gene3D" id="3.40.630.30">
    <property type="match status" value="1"/>
</dbReference>
<proteinExistence type="predicted"/>
<gene>
    <name evidence="1" type="ORF">LDC_2284</name>
</gene>
<evidence type="ECO:0000313" key="1">
    <source>
        <dbReference type="EMBL" id="EFK95703.1"/>
    </source>
</evidence>
<organism evidence="1">
    <name type="scientific">sediment metagenome</name>
    <dbReference type="NCBI Taxonomy" id="749907"/>
    <lineage>
        <taxon>unclassified sequences</taxon>
        <taxon>metagenomes</taxon>
        <taxon>ecological metagenomes</taxon>
    </lineage>
</organism>
<dbReference type="InterPro" id="IPR052777">
    <property type="entry name" value="Acetyltransferase_Enz"/>
</dbReference>
<dbReference type="PANTHER" id="PTHR43305:SF1">
    <property type="entry name" value="FAMILY N-ACETYLTRANSFERASE, PUTATIVE (AFU_ORTHOLOGUE AFUA_2G01380)-RELATED"/>
    <property type="match status" value="1"/>
</dbReference>
<sequence length="57" mass="6494">MAIIEEAKRLGYRAMRLDTVEAMKEASALYRALGFRPIDAYCYNPLSGAMYFELKLA</sequence>
<name>D9PL61_9ZZZZ</name>
<dbReference type="PANTHER" id="PTHR43305">
    <property type="entry name" value="FAMILY N-ACETYLTRANSFERASE, PUTATIVE (AFU_ORTHOLOGUE AFUA_2G01380)-RELATED"/>
    <property type="match status" value="1"/>
</dbReference>
<keyword evidence="1" id="KW-0808">Transferase</keyword>
<dbReference type="AlphaFoldDB" id="D9PL61"/>
<dbReference type="GO" id="GO:0016740">
    <property type="term" value="F:transferase activity"/>
    <property type="evidence" value="ECO:0007669"/>
    <property type="project" value="UniProtKB-KW"/>
</dbReference>
<dbReference type="EMBL" id="ADZX01000689">
    <property type="protein sequence ID" value="EFK95703.1"/>
    <property type="molecule type" value="Genomic_DNA"/>
</dbReference>